<accession>A0A0D2MXM9</accession>
<name>A0A0D2MXM9_9CHLO</name>
<evidence type="ECO:0000313" key="2">
    <source>
        <dbReference type="EMBL" id="KIY98965.1"/>
    </source>
</evidence>
<dbReference type="PANTHER" id="PTHR46967:SF1">
    <property type="entry name" value="KERATIN-ASSOCIATED PROTEIN 16-1-LIKE"/>
    <property type="match status" value="1"/>
</dbReference>
<dbReference type="InterPro" id="IPR011641">
    <property type="entry name" value="Tyr-kin_ephrin_A/B_rcpt-like"/>
</dbReference>
<sequence>PPARAALSSDGRQKCEAGYVIKSSGRACCEYAGVIGAPRGCSPGFFTLDDISVDGSVGFTCEQCGAGHYCPGAKSLATSNLVRVTCGSFKTTSHDYGKSELDCLIGPGYGWAAGDGSQPCPQGFYNPGYNTRLCTRCPGGLTTAAAGTSSLLSCLAPVGSYYFRGQAYACARGTYKATIANADCTECPLGVTTPSTGHGSLSSCSVLLPGYAMAGGATLGTTDGVECPPNTYRAGSVNITGAPIPCTPCGNNMVTLPNTTRATGPEACVAPPGYGWSPGASGTAGIATLCPRGWYNPGYNLEPCVACGNGSMSTDAPGSTSPDDCYTPAGHGNRRDPGGMLFGYPCPNNTYGRANNTYGLVTVECTRCLDYTHTAGAGSTSAFQCVTDVGYGWENGLVAQCDYGYYNPGNNHNPCSYCGDGYNTSSAAVSISGEVGSDSQSDCKFDFGYHNGTSNNIEPCLRGTYKDLIGNTHCTMCPAGTSTSLTLAAISKADWWALGG</sequence>
<dbReference type="RefSeq" id="XP_013897985.1">
    <property type="nucleotide sequence ID" value="XM_014042531.1"/>
</dbReference>
<dbReference type="Gene3D" id="2.10.50.10">
    <property type="entry name" value="Tumor Necrosis Factor Receptor, subunit A, domain 2"/>
    <property type="match status" value="3"/>
</dbReference>
<evidence type="ECO:0000259" key="1">
    <source>
        <dbReference type="Pfam" id="PF07699"/>
    </source>
</evidence>
<feature type="domain" description="Tyrosine-protein kinase ephrin type A/B receptor-like" evidence="1">
    <location>
        <begin position="159"/>
        <end position="204"/>
    </location>
</feature>
<feature type="domain" description="Tyrosine-protein kinase ephrin type A/B receptor-like" evidence="1">
    <location>
        <begin position="452"/>
        <end position="486"/>
    </location>
</feature>
<dbReference type="Proteomes" id="UP000054498">
    <property type="component" value="Unassembled WGS sequence"/>
</dbReference>
<dbReference type="OrthoDB" id="6153301at2759"/>
<keyword evidence="3" id="KW-1185">Reference proteome</keyword>
<dbReference type="PANTHER" id="PTHR46967">
    <property type="entry name" value="INSULIN-LIKE GROWTH FACTOR BINDING PROTEIN,N-TERMINAL"/>
    <property type="match status" value="1"/>
</dbReference>
<dbReference type="KEGG" id="mng:MNEG_8995"/>
<dbReference type="Pfam" id="PF07699">
    <property type="entry name" value="Ephrin_rec_like"/>
    <property type="match status" value="2"/>
</dbReference>
<dbReference type="EMBL" id="KK102001">
    <property type="protein sequence ID" value="KIY98965.1"/>
    <property type="molecule type" value="Genomic_DNA"/>
</dbReference>
<dbReference type="SMART" id="SM01411">
    <property type="entry name" value="Ephrin_rec_like"/>
    <property type="match status" value="7"/>
</dbReference>
<reference evidence="2 3" key="1">
    <citation type="journal article" date="2013" name="BMC Genomics">
        <title>Reconstruction of the lipid metabolism for the microalga Monoraphidium neglectum from its genome sequence reveals characteristics suitable for biofuel production.</title>
        <authorList>
            <person name="Bogen C."/>
            <person name="Al-Dilaimi A."/>
            <person name="Albersmeier A."/>
            <person name="Wichmann J."/>
            <person name="Grundmann M."/>
            <person name="Rupp O."/>
            <person name="Lauersen K.J."/>
            <person name="Blifernez-Klassen O."/>
            <person name="Kalinowski J."/>
            <person name="Goesmann A."/>
            <person name="Mussgnug J.H."/>
            <person name="Kruse O."/>
        </authorList>
    </citation>
    <scope>NUCLEOTIDE SEQUENCE [LARGE SCALE GENOMIC DNA]</scope>
    <source>
        <strain evidence="2 3">SAG 48.87</strain>
    </source>
</reference>
<evidence type="ECO:0000313" key="3">
    <source>
        <dbReference type="Proteomes" id="UP000054498"/>
    </source>
</evidence>
<proteinExistence type="predicted"/>
<protein>
    <recommendedName>
        <fullName evidence="1">Tyrosine-protein kinase ephrin type A/B receptor-like domain-containing protein</fullName>
    </recommendedName>
</protein>
<dbReference type="GeneID" id="25741870"/>
<dbReference type="AlphaFoldDB" id="A0A0D2MXM9"/>
<gene>
    <name evidence="2" type="ORF">MNEG_8995</name>
</gene>
<feature type="non-terminal residue" evidence="2">
    <location>
        <position position="1"/>
    </location>
</feature>
<organism evidence="2 3">
    <name type="scientific">Monoraphidium neglectum</name>
    <dbReference type="NCBI Taxonomy" id="145388"/>
    <lineage>
        <taxon>Eukaryota</taxon>
        <taxon>Viridiplantae</taxon>
        <taxon>Chlorophyta</taxon>
        <taxon>core chlorophytes</taxon>
        <taxon>Chlorophyceae</taxon>
        <taxon>CS clade</taxon>
        <taxon>Sphaeropleales</taxon>
        <taxon>Selenastraceae</taxon>
        <taxon>Monoraphidium</taxon>
    </lineage>
</organism>